<dbReference type="CDD" id="cd05401">
    <property type="entry name" value="NT_GlnE_GlnD_like"/>
    <property type="match status" value="1"/>
</dbReference>
<dbReference type="PROSITE" id="PS50042">
    <property type="entry name" value="CNMP_BINDING_3"/>
    <property type="match status" value="1"/>
</dbReference>
<dbReference type="InterPro" id="IPR014710">
    <property type="entry name" value="RmlC-like_jellyroll"/>
</dbReference>
<dbReference type="AlphaFoldDB" id="A0A1G5PHZ2"/>
<dbReference type="SUPFAM" id="SSF54631">
    <property type="entry name" value="CBS-domain pair"/>
    <property type="match status" value="1"/>
</dbReference>
<organism evidence="5 6">
    <name type="scientific">Thiohalomonas denitrificans</name>
    <dbReference type="NCBI Taxonomy" id="415747"/>
    <lineage>
        <taxon>Bacteria</taxon>
        <taxon>Pseudomonadati</taxon>
        <taxon>Pseudomonadota</taxon>
        <taxon>Gammaproteobacteria</taxon>
        <taxon>Thiohalomonadales</taxon>
        <taxon>Thiohalomonadaceae</taxon>
        <taxon>Thiohalomonas</taxon>
    </lineage>
</organism>
<evidence type="ECO:0000259" key="3">
    <source>
        <dbReference type="PROSITE" id="PS50042"/>
    </source>
</evidence>
<dbReference type="InterPro" id="IPR018490">
    <property type="entry name" value="cNMP-bd_dom_sf"/>
</dbReference>
<dbReference type="Gene3D" id="3.10.580.10">
    <property type="entry name" value="CBS-domain"/>
    <property type="match status" value="1"/>
</dbReference>
<dbReference type="PANTHER" id="PTHR43080:SF2">
    <property type="entry name" value="CBS DOMAIN-CONTAINING PROTEIN"/>
    <property type="match status" value="1"/>
</dbReference>
<evidence type="ECO:0000259" key="4">
    <source>
        <dbReference type="PROSITE" id="PS51371"/>
    </source>
</evidence>
<dbReference type="InterPro" id="IPR000595">
    <property type="entry name" value="cNMP-bd_dom"/>
</dbReference>
<dbReference type="STRING" id="415747.SAMN03097708_00038"/>
<dbReference type="InterPro" id="IPR005105">
    <property type="entry name" value="GlnD_Uridyltrans_N"/>
</dbReference>
<feature type="domain" description="CBS" evidence="4">
    <location>
        <begin position="155"/>
        <end position="227"/>
    </location>
</feature>
<evidence type="ECO:0000313" key="5">
    <source>
        <dbReference type="EMBL" id="SCZ49087.1"/>
    </source>
</evidence>
<sequence>MEAEVREIGEHMGRFPPFDRLSEELLEMVAGSVEIAYFRAGSAILEFGEPIHALHYIRRGAVEVYRHNGELYNRLGEGDIFGHFGLLRNRRVRFPAWAIEDTLVYLIPDTVFDRLCAEDENFSDFVELFGSRLKATVEQSARENDMMVTRVRTLLSRLPVTIEESSTVEEAARRMTEHHVSSVLLLAPAEEADEEAFQELGDSSSWRLSGILTDHDLRVRVLAEGSSPRIALAQINHGRLVTVQSDETIYEAMLVMLRKNVHHLPVLHRRRPVGVVHLSDVVRYETQSSLYLISNIFHQPSVKGLARLMPDVRAAFVRLVDEGANSRMIGSAMSTVGRSLIRRLIELVEEELGPAPIPYCLMANGSMARDEQTVVTDQDNALILDDRFNPGEHDGYFFELAKRVSDGLSACGYPYCTGGIMATNEKWRQPLSVWKRYFEKWVSRPDPERLLHSSIFFDLDAVYGDERFVEKLQDLMATRASKSPRFLAALARNALGRTPPLGFFRTFVMEKDGRQRNSIDLKRRGTAPMVDVIRVHALAIGSRSQNSFDRLDDIERAQILPAGQVDKLRYALEFISMVRIRHQAHGLRTDHSPDNNIEPENVSDSERHNLKEAFQVLSNAQKFLRYRYPTPIR</sequence>
<dbReference type="OrthoDB" id="9808528at2"/>
<proteinExistence type="predicted"/>
<dbReference type="EMBL" id="FMWD01000001">
    <property type="protein sequence ID" value="SCZ49087.1"/>
    <property type="molecule type" value="Genomic_DNA"/>
</dbReference>
<feature type="domain" description="Cyclic nucleotide-binding" evidence="3">
    <location>
        <begin position="17"/>
        <end position="115"/>
    </location>
</feature>
<dbReference type="PANTHER" id="PTHR43080">
    <property type="entry name" value="CBS DOMAIN-CONTAINING PROTEIN CBSX3, MITOCHONDRIAL"/>
    <property type="match status" value="1"/>
</dbReference>
<dbReference type="Pfam" id="PF00571">
    <property type="entry name" value="CBS"/>
    <property type="match status" value="2"/>
</dbReference>
<dbReference type="InterPro" id="IPR000644">
    <property type="entry name" value="CBS_dom"/>
</dbReference>
<feature type="domain" description="CBS" evidence="4">
    <location>
        <begin position="235"/>
        <end position="292"/>
    </location>
</feature>
<gene>
    <name evidence="5" type="ORF">SAMN03097708_00038</name>
</gene>
<accession>A0A1G5PHZ2</accession>
<dbReference type="Pfam" id="PF03445">
    <property type="entry name" value="DUF294"/>
    <property type="match status" value="1"/>
</dbReference>
<dbReference type="Pfam" id="PF10335">
    <property type="entry name" value="DUF294_C"/>
    <property type="match status" value="1"/>
</dbReference>
<dbReference type="RefSeq" id="WP_092991416.1">
    <property type="nucleotide sequence ID" value="NZ_FMWD01000001.1"/>
</dbReference>
<dbReference type="SMART" id="SM00116">
    <property type="entry name" value="CBS"/>
    <property type="match status" value="2"/>
</dbReference>
<keyword evidence="1 2" id="KW-0129">CBS domain</keyword>
<dbReference type="Gene3D" id="2.60.120.10">
    <property type="entry name" value="Jelly Rolls"/>
    <property type="match status" value="1"/>
</dbReference>
<dbReference type="SUPFAM" id="SSF51206">
    <property type="entry name" value="cAMP-binding domain-like"/>
    <property type="match status" value="1"/>
</dbReference>
<keyword evidence="6" id="KW-1185">Reference proteome</keyword>
<dbReference type="PROSITE" id="PS51371">
    <property type="entry name" value="CBS"/>
    <property type="match status" value="2"/>
</dbReference>
<dbReference type="Proteomes" id="UP000199648">
    <property type="component" value="Unassembled WGS sequence"/>
</dbReference>
<dbReference type="GO" id="GO:0008773">
    <property type="term" value="F:[protein-PII] uridylyltransferase activity"/>
    <property type="evidence" value="ECO:0007669"/>
    <property type="project" value="InterPro"/>
</dbReference>
<dbReference type="InterPro" id="IPR018821">
    <property type="entry name" value="DUF294_put_nucleoTrafse_sb-bd"/>
</dbReference>
<dbReference type="InterPro" id="IPR051257">
    <property type="entry name" value="Diverse_CBS-Domain"/>
</dbReference>
<name>A0A1G5PHZ2_9GAMM</name>
<dbReference type="CDD" id="cd00038">
    <property type="entry name" value="CAP_ED"/>
    <property type="match status" value="1"/>
</dbReference>
<dbReference type="InterPro" id="IPR046342">
    <property type="entry name" value="CBS_dom_sf"/>
</dbReference>
<evidence type="ECO:0000256" key="1">
    <source>
        <dbReference type="ARBA" id="ARBA00023122"/>
    </source>
</evidence>
<evidence type="ECO:0000313" key="6">
    <source>
        <dbReference type="Proteomes" id="UP000199648"/>
    </source>
</evidence>
<dbReference type="Pfam" id="PF00027">
    <property type="entry name" value="cNMP_binding"/>
    <property type="match status" value="1"/>
</dbReference>
<protein>
    <submittedName>
        <fullName evidence="5">CBS domain-containing protein</fullName>
    </submittedName>
</protein>
<evidence type="ECO:0000256" key="2">
    <source>
        <dbReference type="PROSITE-ProRule" id="PRU00703"/>
    </source>
</evidence>
<dbReference type="SMART" id="SM00100">
    <property type="entry name" value="cNMP"/>
    <property type="match status" value="1"/>
</dbReference>
<reference evidence="5 6" key="1">
    <citation type="submission" date="2016-10" db="EMBL/GenBank/DDBJ databases">
        <authorList>
            <person name="de Groot N.N."/>
        </authorList>
    </citation>
    <scope>NUCLEOTIDE SEQUENCE [LARGE SCALE GENOMIC DNA]</scope>
    <source>
        <strain evidence="5 6">HLD2</strain>
    </source>
</reference>